<dbReference type="InterPro" id="IPR014001">
    <property type="entry name" value="Helicase_ATP-bd"/>
</dbReference>
<keyword evidence="1" id="KW-0378">Hydrolase</keyword>
<protein>
    <submittedName>
        <fullName evidence="5">DEAD/DEAH box helicase</fullName>
    </submittedName>
</protein>
<feature type="domain" description="Helicase C-terminal" evidence="4">
    <location>
        <begin position="807"/>
        <end position="966"/>
    </location>
</feature>
<dbReference type="AlphaFoldDB" id="A0A927C437"/>
<dbReference type="SMART" id="SM00487">
    <property type="entry name" value="DEXDc"/>
    <property type="match status" value="1"/>
</dbReference>
<gene>
    <name evidence="5" type="ORF">IDH45_00450</name>
</gene>
<accession>A0A927C437</accession>
<keyword evidence="5" id="KW-0347">Helicase</keyword>
<evidence type="ECO:0000259" key="3">
    <source>
        <dbReference type="PROSITE" id="PS51192"/>
    </source>
</evidence>
<dbReference type="CDD" id="cd18012">
    <property type="entry name" value="DEXQc_arch_SWI2_SNF2"/>
    <property type="match status" value="1"/>
</dbReference>
<evidence type="ECO:0000256" key="2">
    <source>
        <dbReference type="SAM" id="MobiDB-lite"/>
    </source>
</evidence>
<sequence>MKTTTAPITVHVRWIASGSFWMRAEQGGFALDSLAQKQLLFAWHESSFYGTFIEVLELDRQEGVLLPALEAADYFALPAWNPHAPIRWSDEAKPLHHVSRLITEAVKDRNLVPDFAKWKAGGWGWKLMNEDAYATALGLSSVTYPPYFDDWIQLIMEARYPDMEVVLHGAERKRRAALSAVPPASDADDPAAETTAETGSGESAAIPLEELWTDERDWLVSIGWIPDEAPFRPALRLTEPDQEEAWSLTVILQDRSNPERIVDCDADGRPAGNCPEEWLPFAASRIRQAFAKWTAIIPWLQADRAESGEESLSIRTEIDYAEAWDFLTDKSIRLAEVGQSVLLPAWWEQLRKTKPRLKAKVRPGVGGASQSLFGLSGIVQFDWRLAIGDAELEEIEFRSLVDGNRQLVRVRGRWVLLDPEMLQQVQQWIRQVRKKKGLSFRDVLEMHLLGPQDGEASGDDGDPRDSTDALRVEVELNEHLRGFIRQLGRAQSVTELETPAGFHGSLRHYQVLGASWLLFLRKFGLGGCLADDMGLGKTIQWITYLLAVREREQPQSPSLLVCPTSVLGNWQKELEKFAPSLNVRLHYGPGRAKGEKFAEAVQDCDLVLTSYALSHLDEAELTSVHWSSVCLDEAQNIKNAYTKQATSIRKLDADHRIAMTGTPIENRLTELWSIFDFLNPGYLGNLRSFTERFSNKIEKTQDKELIGQVQKLVQPFLLRRVKSDPAIELDLPEKMESKAYVSLTVEQATLYENVIGDLFERLDRLPPMERRGLILAALTKLKQICDHPVAYTKESPAATGQVSRSQKLERLLDMVRELRLEGDSCLIFTQFVEVGHLLQRVLARETKEEIMFLHGGTPKAQRDRMIERYQSENGGGVFLLSLKAGGIGLNLTAANHVFHFDRWWNPAVENQATDRAFRIGQTKRVQVHKFVTLGTLEEKIDEMIERKQSLSKQIVGAGEQWITEMSTDELKDLFSLRRQWVEV</sequence>
<dbReference type="PROSITE" id="PS51194">
    <property type="entry name" value="HELICASE_CTER"/>
    <property type="match status" value="1"/>
</dbReference>
<evidence type="ECO:0000259" key="4">
    <source>
        <dbReference type="PROSITE" id="PS51194"/>
    </source>
</evidence>
<keyword evidence="5" id="KW-0067">ATP-binding</keyword>
<keyword evidence="6" id="KW-1185">Reference proteome</keyword>
<dbReference type="SMART" id="SM00490">
    <property type="entry name" value="HELICc"/>
    <property type="match status" value="1"/>
</dbReference>
<dbReference type="Pfam" id="PF00176">
    <property type="entry name" value="SNF2-rel_dom"/>
    <property type="match status" value="1"/>
</dbReference>
<dbReference type="CDD" id="cd18793">
    <property type="entry name" value="SF2_C_SNF"/>
    <property type="match status" value="1"/>
</dbReference>
<dbReference type="InterPro" id="IPR022138">
    <property type="entry name" value="DUF3670"/>
</dbReference>
<feature type="domain" description="Helicase ATP-binding" evidence="3">
    <location>
        <begin position="518"/>
        <end position="681"/>
    </location>
</feature>
<proteinExistence type="predicted"/>
<evidence type="ECO:0000313" key="6">
    <source>
        <dbReference type="Proteomes" id="UP000639396"/>
    </source>
</evidence>
<dbReference type="InterPro" id="IPR000330">
    <property type="entry name" value="SNF2_N"/>
</dbReference>
<keyword evidence="5" id="KW-0547">Nucleotide-binding</keyword>
<dbReference type="Gene3D" id="3.40.50.300">
    <property type="entry name" value="P-loop containing nucleotide triphosphate hydrolases"/>
    <property type="match status" value="1"/>
</dbReference>
<dbReference type="PANTHER" id="PTHR10799">
    <property type="entry name" value="SNF2/RAD54 HELICASE FAMILY"/>
    <property type="match status" value="1"/>
</dbReference>
<dbReference type="RefSeq" id="WP_190923631.1">
    <property type="nucleotide sequence ID" value="NZ_JACXJA010000001.1"/>
</dbReference>
<dbReference type="InterPro" id="IPR001650">
    <property type="entry name" value="Helicase_C-like"/>
</dbReference>
<dbReference type="GO" id="GO:0005524">
    <property type="term" value="F:ATP binding"/>
    <property type="evidence" value="ECO:0007669"/>
    <property type="project" value="InterPro"/>
</dbReference>
<dbReference type="Proteomes" id="UP000639396">
    <property type="component" value="Unassembled WGS sequence"/>
</dbReference>
<dbReference type="InterPro" id="IPR038718">
    <property type="entry name" value="SNF2-like_sf"/>
</dbReference>
<reference evidence="5" key="1">
    <citation type="submission" date="2020-09" db="EMBL/GenBank/DDBJ databases">
        <title>A novel bacterium of genus Paenibacillus, isolated from South China Sea.</title>
        <authorList>
            <person name="Huang H."/>
            <person name="Mo K."/>
            <person name="Hu Y."/>
        </authorList>
    </citation>
    <scope>NUCLEOTIDE SEQUENCE</scope>
    <source>
        <strain evidence="5">IB182363</strain>
    </source>
</reference>
<name>A0A927C437_9BACL</name>
<evidence type="ECO:0000256" key="1">
    <source>
        <dbReference type="ARBA" id="ARBA00022801"/>
    </source>
</evidence>
<feature type="region of interest" description="Disordered" evidence="2">
    <location>
        <begin position="178"/>
        <end position="202"/>
    </location>
</feature>
<dbReference type="InterPro" id="IPR027417">
    <property type="entry name" value="P-loop_NTPase"/>
</dbReference>
<dbReference type="GO" id="GO:0016787">
    <property type="term" value="F:hydrolase activity"/>
    <property type="evidence" value="ECO:0007669"/>
    <property type="project" value="UniProtKB-KW"/>
</dbReference>
<dbReference type="SUPFAM" id="SSF52540">
    <property type="entry name" value="P-loop containing nucleoside triphosphate hydrolases"/>
    <property type="match status" value="2"/>
</dbReference>
<dbReference type="EMBL" id="JACXJA010000001">
    <property type="protein sequence ID" value="MBD2860454.1"/>
    <property type="molecule type" value="Genomic_DNA"/>
</dbReference>
<dbReference type="PROSITE" id="PS51192">
    <property type="entry name" value="HELICASE_ATP_BIND_1"/>
    <property type="match status" value="1"/>
</dbReference>
<dbReference type="InterPro" id="IPR049730">
    <property type="entry name" value="SNF2/RAD54-like_C"/>
</dbReference>
<comment type="caution">
    <text evidence="5">The sequence shown here is derived from an EMBL/GenBank/DDBJ whole genome shotgun (WGS) entry which is preliminary data.</text>
</comment>
<dbReference type="Gene3D" id="3.40.50.10810">
    <property type="entry name" value="Tandem AAA-ATPase domain"/>
    <property type="match status" value="1"/>
</dbReference>
<dbReference type="Pfam" id="PF00271">
    <property type="entry name" value="Helicase_C"/>
    <property type="match status" value="1"/>
</dbReference>
<evidence type="ECO:0000313" key="5">
    <source>
        <dbReference type="EMBL" id="MBD2860454.1"/>
    </source>
</evidence>
<organism evidence="5 6">
    <name type="scientific">Paenibacillus oceani</name>
    <dbReference type="NCBI Taxonomy" id="2772510"/>
    <lineage>
        <taxon>Bacteria</taxon>
        <taxon>Bacillati</taxon>
        <taxon>Bacillota</taxon>
        <taxon>Bacilli</taxon>
        <taxon>Bacillales</taxon>
        <taxon>Paenibacillaceae</taxon>
        <taxon>Paenibacillus</taxon>
    </lineage>
</organism>
<dbReference type="GO" id="GO:0004386">
    <property type="term" value="F:helicase activity"/>
    <property type="evidence" value="ECO:0007669"/>
    <property type="project" value="UniProtKB-KW"/>
</dbReference>
<dbReference type="Pfam" id="PF12419">
    <property type="entry name" value="DUF3670"/>
    <property type="match status" value="1"/>
</dbReference>
<dbReference type="FunFam" id="3.40.50.300:FF:000533">
    <property type="entry name" value="Helicase, Snf2 family"/>
    <property type="match status" value="1"/>
</dbReference>